<dbReference type="AlphaFoldDB" id="A0A9P3BJ81"/>
<name>A0A9P3BJ81_9EURO</name>
<evidence type="ECO:0000313" key="1">
    <source>
        <dbReference type="EMBL" id="GIJ89328.1"/>
    </source>
</evidence>
<sequence length="185" mass="20025">MTSKESCIPTTQETIWGLYKVAKSLNPDNKFSVHSFKGSDFDNVATESDLTNVILSMTFNTGANIAQRLKDKILDPLSKAAVEKKLNPTVMLSSSIPKFSAQVTKFKSQLDSANATGPTILFCLCHVGNNQSAAGSLKELNTDPAIKNLILYSKDPINTKLQSIGGDSNAYVRVIISDLIKALDL</sequence>
<keyword evidence="2" id="KW-1185">Reference proteome</keyword>
<gene>
    <name evidence="1" type="ORF">Asppvi_008266</name>
</gene>
<evidence type="ECO:0000313" key="2">
    <source>
        <dbReference type="Proteomes" id="UP001043456"/>
    </source>
</evidence>
<comment type="caution">
    <text evidence="1">The sequence shown here is derived from an EMBL/GenBank/DDBJ whole genome shotgun (WGS) entry which is preliminary data.</text>
</comment>
<dbReference type="OrthoDB" id="2142040at2759"/>
<dbReference type="Proteomes" id="UP001043456">
    <property type="component" value="Unassembled WGS sequence"/>
</dbReference>
<organism evidence="1 2">
    <name type="scientific">Aspergillus pseudoviridinutans</name>
    <dbReference type="NCBI Taxonomy" id="1517512"/>
    <lineage>
        <taxon>Eukaryota</taxon>
        <taxon>Fungi</taxon>
        <taxon>Dikarya</taxon>
        <taxon>Ascomycota</taxon>
        <taxon>Pezizomycotina</taxon>
        <taxon>Eurotiomycetes</taxon>
        <taxon>Eurotiomycetidae</taxon>
        <taxon>Eurotiales</taxon>
        <taxon>Aspergillaceae</taxon>
        <taxon>Aspergillus</taxon>
        <taxon>Aspergillus subgen. Fumigati</taxon>
    </lineage>
</organism>
<accession>A0A9P3BJ81</accession>
<reference evidence="1 2" key="1">
    <citation type="submission" date="2018-10" db="EMBL/GenBank/DDBJ databases">
        <title>Pan-genome distribution and transcriptional activeness of fungal secondary metabolism genes in Aspergillus section Fumigati.</title>
        <authorList>
            <person name="Takahashi H."/>
            <person name="Umemura M."/>
            <person name="Ninomiya A."/>
            <person name="Kusuya Y."/>
            <person name="Urayama S."/>
            <person name="Shimizu M."/>
            <person name="Watanabe A."/>
            <person name="Kamei K."/>
            <person name="Yaguchi T."/>
            <person name="Hagiwara D."/>
        </authorList>
    </citation>
    <scope>NUCLEOTIDE SEQUENCE [LARGE SCALE GENOMIC DNA]</scope>
    <source>
        <strain evidence="1 2">IFM 55266</strain>
    </source>
</reference>
<protein>
    <submittedName>
        <fullName evidence="1">Uncharacterized protein</fullName>
    </submittedName>
</protein>
<dbReference type="EMBL" id="BHVY01000005">
    <property type="protein sequence ID" value="GIJ89328.1"/>
    <property type="molecule type" value="Genomic_DNA"/>
</dbReference>
<dbReference type="GeneID" id="67006876"/>
<dbReference type="RefSeq" id="XP_043160074.1">
    <property type="nucleotide sequence ID" value="XM_043304139.1"/>
</dbReference>
<proteinExistence type="predicted"/>